<evidence type="ECO:0000313" key="9">
    <source>
        <dbReference type="EMBL" id="AGI68542.1"/>
    </source>
</evidence>
<dbReference type="Proteomes" id="UP000005307">
    <property type="component" value="Chromosome"/>
</dbReference>
<proteinExistence type="inferred from homology"/>
<evidence type="ECO:0000256" key="3">
    <source>
        <dbReference type="ARBA" id="ARBA00019515"/>
    </source>
</evidence>
<accession>M9R8J5</accession>
<organism evidence="9 10">
    <name type="scientific">Octadecabacter antarcticus 307</name>
    <dbReference type="NCBI Taxonomy" id="391626"/>
    <lineage>
        <taxon>Bacteria</taxon>
        <taxon>Pseudomonadati</taxon>
        <taxon>Pseudomonadota</taxon>
        <taxon>Alphaproteobacteria</taxon>
        <taxon>Rhodobacterales</taxon>
        <taxon>Roseobacteraceae</taxon>
        <taxon>Octadecabacter</taxon>
    </lineage>
</organism>
<dbReference type="HAMAP" id="MF_00416">
    <property type="entry name" value="FlgI"/>
    <property type="match status" value="1"/>
</dbReference>
<keyword evidence="9" id="KW-0966">Cell projection</keyword>
<keyword evidence="5" id="KW-0574">Periplasm</keyword>
<dbReference type="PANTHER" id="PTHR30381:SF0">
    <property type="entry name" value="FLAGELLAR P-RING PROTEIN"/>
    <property type="match status" value="1"/>
</dbReference>
<keyword evidence="4 8" id="KW-0732">Signal</keyword>
<dbReference type="STRING" id="391626.OAN307_c29920"/>
<evidence type="ECO:0000256" key="7">
    <source>
        <dbReference type="ARBA" id="ARBA00032344"/>
    </source>
</evidence>
<evidence type="ECO:0000256" key="2">
    <source>
        <dbReference type="ARBA" id="ARBA00004117"/>
    </source>
</evidence>
<dbReference type="GO" id="GO:0009428">
    <property type="term" value="C:bacterial-type flagellum basal body, distal rod, P ring"/>
    <property type="evidence" value="ECO:0007669"/>
    <property type="project" value="InterPro"/>
</dbReference>
<keyword evidence="9" id="KW-0282">Flagellum</keyword>
<dbReference type="eggNOG" id="COG1706">
    <property type="taxonomic scope" value="Bacteria"/>
</dbReference>
<dbReference type="HOGENOM" id="CLU_045235_1_0_5"/>
<evidence type="ECO:0000256" key="1">
    <source>
        <dbReference type="ARBA" id="ARBA00002591"/>
    </source>
</evidence>
<evidence type="ECO:0000313" key="10">
    <source>
        <dbReference type="Proteomes" id="UP000005307"/>
    </source>
</evidence>
<name>M9R8J5_9RHOB</name>
<comment type="function">
    <text evidence="1 8">Assembles around the rod to form the L-ring and probably protects the motor/basal body from shearing forces during rotation.</text>
</comment>
<comment type="similarity">
    <text evidence="8">Belongs to the FlgI family.</text>
</comment>
<dbReference type="GO" id="GO:0005198">
    <property type="term" value="F:structural molecule activity"/>
    <property type="evidence" value="ECO:0007669"/>
    <property type="project" value="InterPro"/>
</dbReference>
<evidence type="ECO:0000256" key="8">
    <source>
        <dbReference type="HAMAP-Rule" id="MF_00416"/>
    </source>
</evidence>
<dbReference type="NCBIfam" id="NF003676">
    <property type="entry name" value="PRK05303.1"/>
    <property type="match status" value="1"/>
</dbReference>
<dbReference type="PRINTS" id="PR01010">
    <property type="entry name" value="FLGPRINGFLGI"/>
</dbReference>
<reference evidence="9 10" key="1">
    <citation type="journal article" date="2013" name="PLoS ONE">
        <title>Poles Apart: Arctic and Antarctic Octadecabacter strains Share High Genome Plasticity and a New Type of Xanthorhodopsin.</title>
        <authorList>
            <person name="Vollmers J."/>
            <person name="Voget S."/>
            <person name="Dietrich S."/>
            <person name="Gollnow K."/>
            <person name="Smits M."/>
            <person name="Meyer K."/>
            <person name="Brinkhoff T."/>
            <person name="Simon M."/>
            <person name="Daniel R."/>
        </authorList>
    </citation>
    <scope>NUCLEOTIDE SEQUENCE [LARGE SCALE GENOMIC DNA]</scope>
    <source>
        <strain evidence="9 10">307</strain>
    </source>
</reference>
<dbReference type="PANTHER" id="PTHR30381">
    <property type="entry name" value="FLAGELLAR P-RING PERIPLASMIC PROTEIN FLGI"/>
    <property type="match status" value="1"/>
</dbReference>
<dbReference type="Pfam" id="PF02119">
    <property type="entry name" value="FlgI"/>
    <property type="match status" value="1"/>
</dbReference>
<keyword evidence="9" id="KW-0969">Cilium</keyword>
<gene>
    <name evidence="8 9" type="primary">flgI</name>
    <name evidence="9" type="ORF">OAN307_c29920</name>
</gene>
<protein>
    <recommendedName>
        <fullName evidence="3 8">Flagellar P-ring protein</fullName>
    </recommendedName>
    <alternativeName>
        <fullName evidence="7 8">Basal body P-ring protein</fullName>
    </alternativeName>
</protein>
<feature type="signal peptide" evidence="8">
    <location>
        <begin position="1"/>
        <end position="23"/>
    </location>
</feature>
<keyword evidence="10" id="KW-1185">Reference proteome</keyword>
<dbReference type="RefSeq" id="WP_015500531.1">
    <property type="nucleotide sequence ID" value="NC_020911.1"/>
</dbReference>
<dbReference type="GO" id="GO:0030288">
    <property type="term" value="C:outer membrane-bounded periplasmic space"/>
    <property type="evidence" value="ECO:0007669"/>
    <property type="project" value="InterPro"/>
</dbReference>
<dbReference type="InterPro" id="IPR001782">
    <property type="entry name" value="Flag_FlgI"/>
</dbReference>
<keyword evidence="6 8" id="KW-0975">Bacterial flagellum</keyword>
<dbReference type="OrthoDB" id="9786431at2"/>
<sequence length="375" mass="38511" precursor="true">MRYLRSALITLIFVMAAANIAQADRIKDLASLAGVRSNQLVGYGLVVGLSGTGDGNLGLTLQSLQSMVSRFGMVTEQDGLDGTNAAAVMVTAELPAFSKPGQTLDVTVSTLGPAESLRGGTLLMAPLLGVDGETYALAQGNLVVGGLGVSGEDGSSLTVNVPTVGRVPQGATVERLVESPFIAGEYIVLNLHRADFSTATNVAEAINVIFGNDTAVAIDASSIRVLAPADPAQKVSFASLIEKVEVQPGEPPAQIIVNSRTGTIVIGGNVNVTPAVITHGSLTVRIREDTGLTPQSETIITADGVVNTPVAPLETPDSQIFVDQPEARAFLFDPGVSLSDVVDAINAIGATPSDLVAILEALKVAGALRAQLIVI</sequence>
<dbReference type="KEGG" id="oat:OAN307_c29920"/>
<evidence type="ECO:0000256" key="5">
    <source>
        <dbReference type="ARBA" id="ARBA00022764"/>
    </source>
</evidence>
<dbReference type="GO" id="GO:0071973">
    <property type="term" value="P:bacterial-type flagellum-dependent cell motility"/>
    <property type="evidence" value="ECO:0007669"/>
    <property type="project" value="InterPro"/>
</dbReference>
<evidence type="ECO:0000256" key="6">
    <source>
        <dbReference type="ARBA" id="ARBA00023143"/>
    </source>
</evidence>
<evidence type="ECO:0000256" key="4">
    <source>
        <dbReference type="ARBA" id="ARBA00022729"/>
    </source>
</evidence>
<comment type="subunit">
    <text evidence="8">The basal body constitutes a major portion of the flagellar organelle and consists of four rings (L,P,S, and M) mounted on a central rod.</text>
</comment>
<comment type="subcellular location">
    <subcellularLocation>
        <location evidence="2 8">Bacterial flagellum basal body</location>
    </subcellularLocation>
</comment>
<feature type="chain" id="PRO_5009017849" description="Flagellar P-ring protein" evidence="8">
    <location>
        <begin position="24"/>
        <end position="375"/>
    </location>
</feature>
<dbReference type="EMBL" id="CP003740">
    <property type="protein sequence ID" value="AGI68542.1"/>
    <property type="molecule type" value="Genomic_DNA"/>
</dbReference>
<dbReference type="AlphaFoldDB" id="M9R8J5"/>